<gene>
    <name evidence="1" type="ORF">PPRIM_AZ9-3.1.T0720227</name>
</gene>
<dbReference type="Proteomes" id="UP000688137">
    <property type="component" value="Unassembled WGS sequence"/>
</dbReference>
<protein>
    <submittedName>
        <fullName evidence="1">Uncharacterized protein</fullName>
    </submittedName>
</protein>
<evidence type="ECO:0000313" key="2">
    <source>
        <dbReference type="Proteomes" id="UP000688137"/>
    </source>
</evidence>
<organism evidence="1 2">
    <name type="scientific">Paramecium primaurelia</name>
    <dbReference type="NCBI Taxonomy" id="5886"/>
    <lineage>
        <taxon>Eukaryota</taxon>
        <taxon>Sar</taxon>
        <taxon>Alveolata</taxon>
        <taxon>Ciliophora</taxon>
        <taxon>Intramacronucleata</taxon>
        <taxon>Oligohymenophorea</taxon>
        <taxon>Peniculida</taxon>
        <taxon>Parameciidae</taxon>
        <taxon>Paramecium</taxon>
    </lineage>
</organism>
<comment type="caution">
    <text evidence="1">The sequence shown here is derived from an EMBL/GenBank/DDBJ whole genome shotgun (WGS) entry which is preliminary data.</text>
</comment>
<proteinExistence type="predicted"/>
<reference evidence="1" key="1">
    <citation type="submission" date="2021-01" db="EMBL/GenBank/DDBJ databases">
        <authorList>
            <consortium name="Genoscope - CEA"/>
            <person name="William W."/>
        </authorList>
    </citation>
    <scope>NUCLEOTIDE SEQUENCE</scope>
</reference>
<evidence type="ECO:0000313" key="1">
    <source>
        <dbReference type="EMBL" id="CAD8084722.1"/>
    </source>
</evidence>
<accession>A0A8S1MZG6</accession>
<name>A0A8S1MZG6_PARPR</name>
<keyword evidence="2" id="KW-1185">Reference proteome</keyword>
<sequence length="65" mass="7745">MVGEKFSSLTKYIDTNWIFKLLASENLRKVTKSQEICYIKFLIFLKNSIQNTKDLFRADINIKRK</sequence>
<dbReference type="AlphaFoldDB" id="A0A8S1MZG6"/>
<dbReference type="EMBL" id="CAJJDM010000075">
    <property type="protein sequence ID" value="CAD8084722.1"/>
    <property type="molecule type" value="Genomic_DNA"/>
</dbReference>